<feature type="region of interest" description="Disordered" evidence="8">
    <location>
        <begin position="1"/>
        <end position="35"/>
    </location>
</feature>
<keyword evidence="5 7" id="KW-1133">Transmembrane helix</keyword>
<sequence length="304" mass="32190">MSIDVITQTKVDDVAKRNPPGRQATCDTGRKPRGPAHSLLRSPTFMCGAAVIVFWAVCAGWGVHLVPCDPYASDPLAALQPPSLDHWFGTDQLGRDVFSRVIVGSRDILTIAPLATLLGAVGGTMLGLTMGYYRGVVDQLLSRVVDAMLALPMVIVALLALAGLGPSNATVIYVIGIVFAPVVARTVRTAVITERSLDYVAAAQARGESAPYIMFAEILPNVLPPILVESSVRLGYAIFTVATLSFLGFGIQPPSADWGLALADNYGFMLGGAWWNVVFYALAIASLVVAINLVSDGFQGACQR</sequence>
<reference evidence="10 11" key="1">
    <citation type="submission" date="2019-08" db="EMBL/GenBank/DDBJ databases">
        <authorList>
            <person name="Peeters C."/>
        </authorList>
    </citation>
    <scope>NUCLEOTIDE SEQUENCE [LARGE SCALE GENOMIC DNA]</scope>
    <source>
        <strain evidence="10 11">LMG 31108</strain>
    </source>
</reference>
<evidence type="ECO:0000256" key="3">
    <source>
        <dbReference type="ARBA" id="ARBA00022475"/>
    </source>
</evidence>
<dbReference type="GO" id="GO:0005886">
    <property type="term" value="C:plasma membrane"/>
    <property type="evidence" value="ECO:0007669"/>
    <property type="project" value="UniProtKB-SubCell"/>
</dbReference>
<evidence type="ECO:0000256" key="6">
    <source>
        <dbReference type="ARBA" id="ARBA00023136"/>
    </source>
</evidence>
<evidence type="ECO:0000256" key="2">
    <source>
        <dbReference type="ARBA" id="ARBA00022448"/>
    </source>
</evidence>
<dbReference type="AlphaFoldDB" id="A0A5E4WDZ3"/>
<evidence type="ECO:0000256" key="4">
    <source>
        <dbReference type="ARBA" id="ARBA00022692"/>
    </source>
</evidence>
<evidence type="ECO:0000256" key="8">
    <source>
        <dbReference type="SAM" id="MobiDB-lite"/>
    </source>
</evidence>
<dbReference type="OrthoDB" id="9805884at2"/>
<keyword evidence="3" id="KW-1003">Cell membrane</keyword>
<dbReference type="PANTHER" id="PTHR43386">
    <property type="entry name" value="OLIGOPEPTIDE TRANSPORT SYSTEM PERMEASE PROTEIN APPC"/>
    <property type="match status" value="1"/>
</dbReference>
<dbReference type="GO" id="GO:0055085">
    <property type="term" value="P:transmembrane transport"/>
    <property type="evidence" value="ECO:0007669"/>
    <property type="project" value="InterPro"/>
</dbReference>
<feature type="transmembrane region" description="Helical" evidence="7">
    <location>
        <begin position="170"/>
        <end position="187"/>
    </location>
</feature>
<protein>
    <submittedName>
        <fullName evidence="10">Peptide ABC transporter permease</fullName>
    </submittedName>
</protein>
<dbReference type="PANTHER" id="PTHR43386:SF25">
    <property type="entry name" value="PEPTIDE ABC TRANSPORTER PERMEASE PROTEIN"/>
    <property type="match status" value="1"/>
</dbReference>
<dbReference type="PROSITE" id="PS50928">
    <property type="entry name" value="ABC_TM1"/>
    <property type="match status" value="1"/>
</dbReference>
<evidence type="ECO:0000313" key="10">
    <source>
        <dbReference type="EMBL" id="VVE22631.1"/>
    </source>
</evidence>
<evidence type="ECO:0000313" key="11">
    <source>
        <dbReference type="Proteomes" id="UP000406256"/>
    </source>
</evidence>
<feature type="domain" description="ABC transmembrane type-1" evidence="9">
    <location>
        <begin position="105"/>
        <end position="295"/>
    </location>
</feature>
<evidence type="ECO:0000256" key="1">
    <source>
        <dbReference type="ARBA" id="ARBA00004651"/>
    </source>
</evidence>
<name>A0A5E4WDZ3_9BURK</name>
<dbReference type="Proteomes" id="UP000406256">
    <property type="component" value="Unassembled WGS sequence"/>
</dbReference>
<dbReference type="InterPro" id="IPR035906">
    <property type="entry name" value="MetI-like_sf"/>
</dbReference>
<comment type="similarity">
    <text evidence="7">Belongs to the binding-protein-dependent transport system permease family.</text>
</comment>
<dbReference type="EMBL" id="CABPSB010000011">
    <property type="protein sequence ID" value="VVE22631.1"/>
    <property type="molecule type" value="Genomic_DNA"/>
</dbReference>
<gene>
    <name evidence="10" type="ORF">PAN31108_03212</name>
</gene>
<organism evidence="10 11">
    <name type="scientific">Pandoraea anhela</name>
    <dbReference type="NCBI Taxonomy" id="2508295"/>
    <lineage>
        <taxon>Bacteria</taxon>
        <taxon>Pseudomonadati</taxon>
        <taxon>Pseudomonadota</taxon>
        <taxon>Betaproteobacteria</taxon>
        <taxon>Burkholderiales</taxon>
        <taxon>Burkholderiaceae</taxon>
        <taxon>Pandoraea</taxon>
    </lineage>
</organism>
<evidence type="ECO:0000256" key="7">
    <source>
        <dbReference type="RuleBase" id="RU363032"/>
    </source>
</evidence>
<feature type="transmembrane region" description="Helical" evidence="7">
    <location>
        <begin position="108"/>
        <end position="132"/>
    </location>
</feature>
<dbReference type="InterPro" id="IPR050366">
    <property type="entry name" value="BP-dependent_transpt_permease"/>
</dbReference>
<keyword evidence="6 7" id="KW-0472">Membrane</keyword>
<dbReference type="SUPFAM" id="SSF161098">
    <property type="entry name" value="MetI-like"/>
    <property type="match status" value="1"/>
</dbReference>
<dbReference type="Pfam" id="PF00528">
    <property type="entry name" value="BPD_transp_1"/>
    <property type="match status" value="1"/>
</dbReference>
<feature type="transmembrane region" description="Helical" evidence="7">
    <location>
        <begin position="234"/>
        <end position="253"/>
    </location>
</feature>
<keyword evidence="4 7" id="KW-0812">Transmembrane</keyword>
<feature type="transmembrane region" description="Helical" evidence="7">
    <location>
        <begin position="39"/>
        <end position="63"/>
    </location>
</feature>
<evidence type="ECO:0000256" key="5">
    <source>
        <dbReference type="ARBA" id="ARBA00022989"/>
    </source>
</evidence>
<evidence type="ECO:0000259" key="9">
    <source>
        <dbReference type="PROSITE" id="PS50928"/>
    </source>
</evidence>
<dbReference type="RefSeq" id="WP_150669806.1">
    <property type="nucleotide sequence ID" value="NZ_CABPSB010000011.1"/>
</dbReference>
<comment type="subcellular location">
    <subcellularLocation>
        <location evidence="1 7">Cell membrane</location>
        <topology evidence="1 7">Multi-pass membrane protein</topology>
    </subcellularLocation>
</comment>
<dbReference type="Gene3D" id="1.10.3720.10">
    <property type="entry name" value="MetI-like"/>
    <property type="match status" value="1"/>
</dbReference>
<keyword evidence="2 7" id="KW-0813">Transport</keyword>
<accession>A0A5E4WDZ3</accession>
<dbReference type="CDD" id="cd06261">
    <property type="entry name" value="TM_PBP2"/>
    <property type="match status" value="1"/>
</dbReference>
<dbReference type="InterPro" id="IPR000515">
    <property type="entry name" value="MetI-like"/>
</dbReference>
<feature type="transmembrane region" description="Helical" evidence="7">
    <location>
        <begin position="144"/>
        <end position="164"/>
    </location>
</feature>
<feature type="transmembrane region" description="Helical" evidence="7">
    <location>
        <begin position="273"/>
        <end position="294"/>
    </location>
</feature>
<keyword evidence="11" id="KW-1185">Reference proteome</keyword>
<proteinExistence type="inferred from homology"/>